<keyword evidence="4" id="KW-0680">Restriction system</keyword>
<dbReference type="HOGENOM" id="CLU_006958_13_1_5"/>
<dbReference type="GO" id="GO:0003886">
    <property type="term" value="F:DNA (cytosine-5-)-methyltransferase activity"/>
    <property type="evidence" value="ECO:0007669"/>
    <property type="project" value="UniProtKB-EC"/>
</dbReference>
<protein>
    <recommendedName>
        <fullName evidence="8">Cytosine-specific methyltransferase</fullName>
        <ecNumber evidence="8">2.1.1.37</ecNumber>
    </recommendedName>
</protein>
<evidence type="ECO:0000256" key="2">
    <source>
        <dbReference type="ARBA" id="ARBA00022679"/>
    </source>
</evidence>
<reference evidence="9 10" key="1">
    <citation type="journal article" date="2011" name="J. Biotechnol.">
        <title>The complete genome sequence of the dominant Sinorhizobium meliloti field isolate SM11 extends the S. meliloti pan-genome.</title>
        <authorList>
            <person name="Schneiker-Bekel S."/>
            <person name="Wibberg D."/>
            <person name="Bekel T."/>
            <person name="Blom J."/>
            <person name="Linke B."/>
            <person name="Neuweger H."/>
            <person name="Stiens M."/>
            <person name="Vorholter F.J."/>
            <person name="Weidner S."/>
            <person name="Goesmann A."/>
            <person name="Puhler A."/>
            <person name="Schluter A."/>
        </authorList>
    </citation>
    <scope>NUCLEOTIDE SEQUENCE [LARGE SCALE GENOMIC DNA]</scope>
    <source>
        <strain evidence="9 10">SM11</strain>
    </source>
</reference>
<evidence type="ECO:0000256" key="4">
    <source>
        <dbReference type="ARBA" id="ARBA00022747"/>
    </source>
</evidence>
<keyword evidence="1 6" id="KW-0489">Methyltransferase</keyword>
<dbReference type="InterPro" id="IPR018117">
    <property type="entry name" value="C5_DNA_meth_AS"/>
</dbReference>
<comment type="similarity">
    <text evidence="6 7">Belongs to the class I-like SAM-binding methyltransferase superfamily. C5-methyltransferase family.</text>
</comment>
<dbReference type="PRINTS" id="PR00105">
    <property type="entry name" value="C5METTRFRASE"/>
</dbReference>
<evidence type="ECO:0000256" key="5">
    <source>
        <dbReference type="ARBA" id="ARBA00047422"/>
    </source>
</evidence>
<evidence type="ECO:0000256" key="6">
    <source>
        <dbReference type="PROSITE-ProRule" id="PRU01016"/>
    </source>
</evidence>
<dbReference type="PANTHER" id="PTHR10629">
    <property type="entry name" value="CYTOSINE-SPECIFIC METHYLTRANSFERASE"/>
    <property type="match status" value="1"/>
</dbReference>
<organism evidence="9 10">
    <name type="scientific">Sinorhizobium meliloti (strain SM11)</name>
    <dbReference type="NCBI Taxonomy" id="707241"/>
    <lineage>
        <taxon>Bacteria</taxon>
        <taxon>Pseudomonadati</taxon>
        <taxon>Pseudomonadota</taxon>
        <taxon>Alphaproteobacteria</taxon>
        <taxon>Hyphomicrobiales</taxon>
        <taxon>Rhizobiaceae</taxon>
        <taxon>Sinorhizobium/Ensifer group</taxon>
        <taxon>Sinorhizobium</taxon>
    </lineage>
</organism>
<evidence type="ECO:0000313" key="9">
    <source>
        <dbReference type="EMBL" id="AEH78200.1"/>
    </source>
</evidence>
<keyword evidence="3 6" id="KW-0949">S-adenosyl-L-methionine</keyword>
<dbReference type="PATRIC" id="fig|707241.3.peg.968"/>
<sequence>MSKLLDLFSGIGTAKLAFEPYGWHCVAHAEIDRFAATLLRYRFPDTPNFGDVNGYRDWPDLDIDLVTGGTPCQAFSVAGLRQGLADPRGVLMLDYLAVARRYRPRWLVWENVAGALSHNDGRSFATFLRGLEECGYCCAWRVLDAQFVRTQRLPRAVPQRRRRLFVVGCLGDWRGPAEILLEPESMRGDSPPRRTPGQGAFADVAQSLVASGRGVERPGEPRGQDPVVADRLVSFGEYEIDGTGRGQPLIPVVAPTLSGAANRTGGDRPPGTMGADMHDSLIPIAFDSKSHRSGGEVSPTLRAMEFSGSHANAGGQVAVSFNARQDPVPGDVPGSLDEDGYSQAVAAHWGVRRLTPRECERLQGLPDDWTDIPWRGARHAPDGPRYRAIGNAWPLNVADWIASRITEWEVWHG</sequence>
<dbReference type="InterPro" id="IPR050390">
    <property type="entry name" value="C5-Methyltransferase"/>
</dbReference>
<dbReference type="Gene3D" id="3.90.120.10">
    <property type="entry name" value="DNA Methylase, subunit A, domain 2"/>
    <property type="match status" value="1"/>
</dbReference>
<dbReference type="GO" id="GO:0032259">
    <property type="term" value="P:methylation"/>
    <property type="evidence" value="ECO:0007669"/>
    <property type="project" value="UniProtKB-KW"/>
</dbReference>
<dbReference type="SUPFAM" id="SSF53335">
    <property type="entry name" value="S-adenosyl-L-methionine-dependent methyltransferases"/>
    <property type="match status" value="1"/>
</dbReference>
<dbReference type="InterPro" id="IPR001525">
    <property type="entry name" value="C5_MeTfrase"/>
</dbReference>
<feature type="active site" evidence="6">
    <location>
        <position position="72"/>
    </location>
</feature>
<dbReference type="AlphaFoldDB" id="F7X236"/>
<proteinExistence type="inferred from homology"/>
<name>F7X236_SINMM</name>
<gene>
    <name evidence="9" type="ordered locus">SM11_chr0923</name>
</gene>
<dbReference type="InterPro" id="IPR029063">
    <property type="entry name" value="SAM-dependent_MTases_sf"/>
</dbReference>
<comment type="catalytic activity">
    <reaction evidence="5 8">
        <text>a 2'-deoxycytidine in DNA + S-adenosyl-L-methionine = a 5-methyl-2'-deoxycytidine in DNA + S-adenosyl-L-homocysteine + H(+)</text>
        <dbReference type="Rhea" id="RHEA:13681"/>
        <dbReference type="Rhea" id="RHEA-COMP:11369"/>
        <dbReference type="Rhea" id="RHEA-COMP:11370"/>
        <dbReference type="ChEBI" id="CHEBI:15378"/>
        <dbReference type="ChEBI" id="CHEBI:57856"/>
        <dbReference type="ChEBI" id="CHEBI:59789"/>
        <dbReference type="ChEBI" id="CHEBI:85452"/>
        <dbReference type="ChEBI" id="CHEBI:85454"/>
        <dbReference type="EC" id="2.1.1.37"/>
    </reaction>
</comment>
<dbReference type="RefSeq" id="WP_014529208.1">
    <property type="nucleotide sequence ID" value="NC_017325.1"/>
</dbReference>
<dbReference type="REBASE" id="37397">
    <property type="entry name" value="M.SmeSM11ORF923P"/>
</dbReference>
<evidence type="ECO:0000256" key="7">
    <source>
        <dbReference type="RuleBase" id="RU000416"/>
    </source>
</evidence>
<accession>F7X236</accession>
<evidence type="ECO:0000313" key="10">
    <source>
        <dbReference type="Proteomes" id="UP000009045"/>
    </source>
</evidence>
<evidence type="ECO:0000256" key="8">
    <source>
        <dbReference type="RuleBase" id="RU000417"/>
    </source>
</evidence>
<dbReference type="EMBL" id="CP001830">
    <property type="protein sequence ID" value="AEH78200.1"/>
    <property type="molecule type" value="Genomic_DNA"/>
</dbReference>
<dbReference type="GO" id="GO:0009307">
    <property type="term" value="P:DNA restriction-modification system"/>
    <property type="evidence" value="ECO:0007669"/>
    <property type="project" value="UniProtKB-KW"/>
</dbReference>
<evidence type="ECO:0000256" key="1">
    <source>
        <dbReference type="ARBA" id="ARBA00022603"/>
    </source>
</evidence>
<dbReference type="KEGG" id="smx:SM11_chr0923"/>
<dbReference type="Pfam" id="PF00145">
    <property type="entry name" value="DNA_methylase"/>
    <property type="match status" value="2"/>
</dbReference>
<dbReference type="Gene3D" id="3.40.50.150">
    <property type="entry name" value="Vaccinia Virus protein VP39"/>
    <property type="match status" value="1"/>
</dbReference>
<dbReference type="Proteomes" id="UP000009045">
    <property type="component" value="Chromosome"/>
</dbReference>
<dbReference type="PROSITE" id="PS51679">
    <property type="entry name" value="SAM_MT_C5"/>
    <property type="match status" value="1"/>
</dbReference>
<evidence type="ECO:0000256" key="3">
    <source>
        <dbReference type="ARBA" id="ARBA00022691"/>
    </source>
</evidence>
<dbReference type="NCBIfam" id="TIGR00675">
    <property type="entry name" value="dcm"/>
    <property type="match status" value="1"/>
</dbReference>
<dbReference type="EC" id="2.1.1.37" evidence="8"/>
<dbReference type="PANTHER" id="PTHR10629:SF52">
    <property type="entry name" value="DNA (CYTOSINE-5)-METHYLTRANSFERASE 1"/>
    <property type="match status" value="1"/>
</dbReference>
<dbReference type="PROSITE" id="PS00094">
    <property type="entry name" value="C5_MTASE_1"/>
    <property type="match status" value="1"/>
</dbReference>
<keyword evidence="2 6" id="KW-0808">Transferase</keyword>